<sequence length="55" mass="5490">MSESGVCLMVVSAILTPTGAQVKFGVFFTAAHDTKGGTADEAPASSCKDNEAGSP</sequence>
<reference evidence="2" key="2">
    <citation type="submission" date="2021-04" db="EMBL/GenBank/DDBJ databases">
        <authorList>
            <person name="Gilroy R."/>
        </authorList>
    </citation>
    <scope>NUCLEOTIDE SEQUENCE</scope>
    <source>
        <strain evidence="2">14975</strain>
    </source>
</reference>
<protein>
    <submittedName>
        <fullName evidence="2">Uncharacterized protein</fullName>
    </submittedName>
</protein>
<dbReference type="Proteomes" id="UP000823964">
    <property type="component" value="Unassembled WGS sequence"/>
</dbReference>
<feature type="region of interest" description="Disordered" evidence="1">
    <location>
        <begin position="35"/>
        <end position="55"/>
    </location>
</feature>
<gene>
    <name evidence="2" type="ORF">H9862_02910</name>
</gene>
<reference evidence="2" key="1">
    <citation type="journal article" date="2021" name="PeerJ">
        <title>Extensive microbial diversity within the chicken gut microbiome revealed by metagenomics and culture.</title>
        <authorList>
            <person name="Gilroy R."/>
            <person name="Ravi A."/>
            <person name="Getino M."/>
            <person name="Pursley I."/>
            <person name="Horton D.L."/>
            <person name="Alikhan N.F."/>
            <person name="Baker D."/>
            <person name="Gharbi K."/>
            <person name="Hall N."/>
            <person name="Watson M."/>
            <person name="Adriaenssens E.M."/>
            <person name="Foster-Nyarko E."/>
            <person name="Jarju S."/>
            <person name="Secka A."/>
            <person name="Antonio M."/>
            <person name="Oren A."/>
            <person name="Chaudhuri R.R."/>
            <person name="La Ragione R."/>
            <person name="Hildebrand F."/>
            <person name="Pallen M.J."/>
        </authorList>
    </citation>
    <scope>NUCLEOTIDE SEQUENCE</scope>
    <source>
        <strain evidence="2">14975</strain>
    </source>
</reference>
<comment type="caution">
    <text evidence="2">The sequence shown here is derived from an EMBL/GenBank/DDBJ whole genome shotgun (WGS) entry which is preliminary data.</text>
</comment>
<name>A0A9D2AGW7_9BACT</name>
<evidence type="ECO:0000256" key="1">
    <source>
        <dbReference type="SAM" id="MobiDB-lite"/>
    </source>
</evidence>
<evidence type="ECO:0000313" key="2">
    <source>
        <dbReference type="EMBL" id="HIX19537.1"/>
    </source>
</evidence>
<dbReference type="AlphaFoldDB" id="A0A9D2AGW7"/>
<evidence type="ECO:0000313" key="3">
    <source>
        <dbReference type="Proteomes" id="UP000823964"/>
    </source>
</evidence>
<organism evidence="2 3">
    <name type="scientific">Candidatus Akkermansia intestinigallinarum</name>
    <dbReference type="NCBI Taxonomy" id="2838431"/>
    <lineage>
        <taxon>Bacteria</taxon>
        <taxon>Pseudomonadati</taxon>
        <taxon>Verrucomicrobiota</taxon>
        <taxon>Verrucomicrobiia</taxon>
        <taxon>Verrucomicrobiales</taxon>
        <taxon>Akkermansiaceae</taxon>
        <taxon>Akkermansia</taxon>
    </lineage>
</organism>
<proteinExistence type="predicted"/>
<dbReference type="EMBL" id="DXFQ01000048">
    <property type="protein sequence ID" value="HIX19537.1"/>
    <property type="molecule type" value="Genomic_DNA"/>
</dbReference>
<accession>A0A9D2AGW7</accession>